<dbReference type="SMART" id="SM00220">
    <property type="entry name" value="S_TKc"/>
    <property type="match status" value="1"/>
</dbReference>
<reference evidence="10 11" key="1">
    <citation type="submission" date="2023-03" db="EMBL/GenBank/DDBJ databases">
        <title>Isolation and description of six Streptomyces strains from soil environments, able to metabolize different microbial glucans.</title>
        <authorList>
            <person name="Widen T."/>
            <person name="Larsbrink J."/>
        </authorList>
    </citation>
    <scope>NUCLEOTIDE SEQUENCE [LARGE SCALE GENOMIC DNA]</scope>
    <source>
        <strain evidence="10 11">Mut2</strain>
    </source>
</reference>
<evidence type="ECO:0000313" key="10">
    <source>
        <dbReference type="EMBL" id="WLQ42787.1"/>
    </source>
</evidence>
<dbReference type="PANTHER" id="PTHR43289:SF6">
    <property type="entry name" value="SERINE_THREONINE-PROTEIN KINASE NEKL-3"/>
    <property type="match status" value="1"/>
</dbReference>
<dbReference type="Gene3D" id="1.10.510.10">
    <property type="entry name" value="Transferase(Phosphotransferase) domain 1"/>
    <property type="match status" value="1"/>
</dbReference>
<dbReference type="InterPro" id="IPR011009">
    <property type="entry name" value="Kinase-like_dom_sf"/>
</dbReference>
<keyword evidence="5 10" id="KW-0418">Kinase</keyword>
<keyword evidence="8" id="KW-1133">Transmembrane helix</keyword>
<dbReference type="PANTHER" id="PTHR43289">
    <property type="entry name" value="MITOGEN-ACTIVATED PROTEIN KINASE KINASE KINASE 20-RELATED"/>
    <property type="match status" value="1"/>
</dbReference>
<dbReference type="PROSITE" id="PS50011">
    <property type="entry name" value="PROTEIN_KINASE_DOM"/>
    <property type="match status" value="1"/>
</dbReference>
<feature type="compositionally biased region" description="Acidic residues" evidence="7">
    <location>
        <begin position="280"/>
        <end position="289"/>
    </location>
</feature>
<dbReference type="Proteomes" id="UP001229952">
    <property type="component" value="Chromosome"/>
</dbReference>
<keyword evidence="2" id="KW-0723">Serine/threonine-protein kinase</keyword>
<gene>
    <name evidence="10" type="ORF">P8A22_24335</name>
</gene>
<feature type="domain" description="Protein kinase" evidence="9">
    <location>
        <begin position="9"/>
        <end position="273"/>
    </location>
</feature>
<keyword evidence="8" id="KW-0472">Membrane</keyword>
<sequence length="416" mass="44098">MARNIGSRYTAHQILGRGSAGTVWLGDGPEGPVAIKLLREDLASDQELVGRFVQERTALLGLDHPHIVAVRDLVVDGNDLALVMDLVRGTDLRTRLDRERRLAPEAAVAIVADVADGLAAAHAAGVVHRDVKPENILLDMEGPLGPGNSHPALLTDFGVAKLIDTPRRTKATKIIGTPDYLAPEIVEGLPPRAAVDIYALATVLYELLAGFTPFGGGHPGAVLRRHVTETVVPLPGIPEELWQLLVQCLAKAPASRLRASELAARLREQLPQLAGIPPLDVDEPDDEPEPQPHGQSYDEQQYTPAAEEPRRRGAVPLVPGSSPDSNRDTHTSMRVPAPDELSGGPRGTARAPRAPGRPRPGSARNKAAAIRKRRLTLGAVALVLVAGLGIGGWLAMSDDDAGATPQDTRNSAPGTP</sequence>
<dbReference type="Gene3D" id="3.30.200.20">
    <property type="entry name" value="Phosphorylase Kinase, domain 1"/>
    <property type="match status" value="1"/>
</dbReference>
<dbReference type="InterPro" id="IPR008271">
    <property type="entry name" value="Ser/Thr_kinase_AS"/>
</dbReference>
<dbReference type="EC" id="2.7.11.1" evidence="1"/>
<dbReference type="CDD" id="cd14014">
    <property type="entry name" value="STKc_PknB_like"/>
    <property type="match status" value="1"/>
</dbReference>
<evidence type="ECO:0000259" key="9">
    <source>
        <dbReference type="PROSITE" id="PS50011"/>
    </source>
</evidence>
<accession>A0ABY9I7E0</accession>
<evidence type="ECO:0000256" key="2">
    <source>
        <dbReference type="ARBA" id="ARBA00022527"/>
    </source>
</evidence>
<dbReference type="InterPro" id="IPR000719">
    <property type="entry name" value="Prot_kinase_dom"/>
</dbReference>
<feature type="region of interest" description="Disordered" evidence="7">
    <location>
        <begin position="273"/>
        <end position="367"/>
    </location>
</feature>
<dbReference type="PROSITE" id="PS00108">
    <property type="entry name" value="PROTEIN_KINASE_ST"/>
    <property type="match status" value="1"/>
</dbReference>
<feature type="compositionally biased region" description="Polar residues" evidence="7">
    <location>
        <begin position="293"/>
        <end position="303"/>
    </location>
</feature>
<proteinExistence type="predicted"/>
<dbReference type="GO" id="GO:0004674">
    <property type="term" value="F:protein serine/threonine kinase activity"/>
    <property type="evidence" value="ECO:0007669"/>
    <property type="project" value="UniProtKB-EC"/>
</dbReference>
<feature type="compositionally biased region" description="Low complexity" evidence="7">
    <location>
        <begin position="347"/>
        <end position="367"/>
    </location>
</feature>
<keyword evidence="6" id="KW-0067">ATP-binding</keyword>
<keyword evidence="8" id="KW-0812">Transmembrane</keyword>
<feature type="transmembrane region" description="Helical" evidence="8">
    <location>
        <begin position="375"/>
        <end position="396"/>
    </location>
</feature>
<evidence type="ECO:0000256" key="6">
    <source>
        <dbReference type="ARBA" id="ARBA00022840"/>
    </source>
</evidence>
<evidence type="ECO:0000313" key="11">
    <source>
        <dbReference type="Proteomes" id="UP001229952"/>
    </source>
</evidence>
<evidence type="ECO:0000256" key="8">
    <source>
        <dbReference type="SAM" id="Phobius"/>
    </source>
</evidence>
<keyword evidence="3 10" id="KW-0808">Transferase</keyword>
<keyword evidence="4" id="KW-0547">Nucleotide-binding</keyword>
<evidence type="ECO:0000256" key="7">
    <source>
        <dbReference type="SAM" id="MobiDB-lite"/>
    </source>
</evidence>
<dbReference type="RefSeq" id="WP_306090438.1">
    <property type="nucleotide sequence ID" value="NZ_CP120992.1"/>
</dbReference>
<keyword evidence="11" id="KW-1185">Reference proteome</keyword>
<evidence type="ECO:0000256" key="4">
    <source>
        <dbReference type="ARBA" id="ARBA00022741"/>
    </source>
</evidence>
<dbReference type="SUPFAM" id="SSF56112">
    <property type="entry name" value="Protein kinase-like (PK-like)"/>
    <property type="match status" value="1"/>
</dbReference>
<evidence type="ECO:0000256" key="1">
    <source>
        <dbReference type="ARBA" id="ARBA00012513"/>
    </source>
</evidence>
<evidence type="ECO:0000256" key="3">
    <source>
        <dbReference type="ARBA" id="ARBA00022679"/>
    </source>
</evidence>
<evidence type="ECO:0000256" key="5">
    <source>
        <dbReference type="ARBA" id="ARBA00022777"/>
    </source>
</evidence>
<dbReference type="Pfam" id="PF00069">
    <property type="entry name" value="Pkinase"/>
    <property type="match status" value="1"/>
</dbReference>
<organism evidence="10 11">
    <name type="scientific">Streptomyces laculatispora</name>
    <dbReference type="NCBI Taxonomy" id="887464"/>
    <lineage>
        <taxon>Bacteria</taxon>
        <taxon>Bacillati</taxon>
        <taxon>Actinomycetota</taxon>
        <taxon>Actinomycetes</taxon>
        <taxon>Kitasatosporales</taxon>
        <taxon>Streptomycetaceae</taxon>
        <taxon>Streptomyces</taxon>
    </lineage>
</organism>
<name>A0ABY9I7E0_9ACTN</name>
<dbReference type="EMBL" id="CP120992">
    <property type="protein sequence ID" value="WLQ42787.1"/>
    <property type="molecule type" value="Genomic_DNA"/>
</dbReference>
<protein>
    <recommendedName>
        <fullName evidence="1">non-specific serine/threonine protein kinase</fullName>
        <ecNumber evidence="1">2.7.11.1</ecNumber>
    </recommendedName>
</protein>